<keyword evidence="6" id="KW-0805">Transcription regulation</keyword>
<evidence type="ECO:0000256" key="2">
    <source>
        <dbReference type="ARBA" id="ARBA00022723"/>
    </source>
</evidence>
<evidence type="ECO:0000313" key="13">
    <source>
        <dbReference type="EMBL" id="VDL93516.1"/>
    </source>
</evidence>
<accession>A0A183SSD3</accession>
<keyword evidence="4 10" id="KW-0863">Zinc-finger</keyword>
<keyword evidence="5" id="KW-0862">Zinc</keyword>
<dbReference type="GO" id="GO:0000981">
    <property type="term" value="F:DNA-binding transcription factor activity, RNA polymerase II-specific"/>
    <property type="evidence" value="ECO:0007669"/>
    <property type="project" value="TreeGrafter"/>
</dbReference>
<sequence>MHEHFVLNLTVGAERFDSVPAASSPVDVKPPFKQVALSPNGVRLASSVEATDKQWSQRRAKRKSEVSVTEALKEEVTEPKKVAATDGVKKTTAGSSRPASEKPHTCSDCGKSFSRSDELTRHKRIHSGAKPFHCKECHRQFSRSDHLRTHFRTHSGEKPFKCDTCGNCFARSDELKRHRKTHEKVLGQSSVQTTGLRAAYRTTANTTTPTALGQGLPATQQTRRALGSPKKSRQRRQTSAPEHMSLRQTPKAFPPEPTTALTSATTATDLTQLQVGNHLPRDMSCGGTSFQSQVDQPQQHYIFMSSVPSFSVLNSVGVGGNPQDYCPNNFITVNASSEFSKAQQWQQQQLAASDFATTATAAAVPVSSAIDQLPVPSVLTGSINGVASAEQQLTSMTATTATKAAVIDAVTASITAKAAAVAGAVTAATTTTTTTTTTTNQLITKLSPPSSLSLPTNNVVNVLAYSTPRQQSCPVERPVATHHSDGGDCRVDNNFFHCLARSSPNQIAGAFSTQFQQQQQQHQQ</sequence>
<keyword evidence="2" id="KW-0479">Metal-binding</keyword>
<dbReference type="InterPro" id="IPR013087">
    <property type="entry name" value="Znf_C2H2_type"/>
</dbReference>
<dbReference type="GO" id="GO:0000978">
    <property type="term" value="F:RNA polymerase II cis-regulatory region sequence-specific DNA binding"/>
    <property type="evidence" value="ECO:0007669"/>
    <property type="project" value="TreeGrafter"/>
</dbReference>
<dbReference type="GO" id="GO:0005694">
    <property type="term" value="C:chromosome"/>
    <property type="evidence" value="ECO:0007669"/>
    <property type="project" value="UniProtKB-ARBA"/>
</dbReference>
<feature type="domain" description="C2H2-type" evidence="12">
    <location>
        <begin position="132"/>
        <end position="159"/>
    </location>
</feature>
<dbReference type="InterPro" id="IPR036236">
    <property type="entry name" value="Znf_C2H2_sf"/>
</dbReference>
<dbReference type="PANTHER" id="PTHR23235:SF60">
    <property type="entry name" value="STRIPE, ISOFORM D"/>
    <property type="match status" value="1"/>
</dbReference>
<feature type="region of interest" description="Disordered" evidence="11">
    <location>
        <begin position="55"/>
        <end position="123"/>
    </location>
</feature>
<feature type="domain" description="C2H2-type" evidence="12">
    <location>
        <begin position="104"/>
        <end position="131"/>
    </location>
</feature>
<evidence type="ECO:0000256" key="9">
    <source>
        <dbReference type="ARBA" id="ARBA00023242"/>
    </source>
</evidence>
<evidence type="ECO:0000259" key="12">
    <source>
        <dbReference type="PROSITE" id="PS50157"/>
    </source>
</evidence>
<dbReference type="Proteomes" id="UP000275846">
    <property type="component" value="Unassembled WGS sequence"/>
</dbReference>
<dbReference type="PANTHER" id="PTHR23235">
    <property type="entry name" value="KRUEPPEL-LIKE TRANSCRIPTION FACTOR"/>
    <property type="match status" value="1"/>
</dbReference>
<comment type="subcellular location">
    <subcellularLocation>
        <location evidence="1">Nucleus</location>
    </subcellularLocation>
</comment>
<evidence type="ECO:0000256" key="3">
    <source>
        <dbReference type="ARBA" id="ARBA00022737"/>
    </source>
</evidence>
<evidence type="ECO:0000256" key="6">
    <source>
        <dbReference type="ARBA" id="ARBA00023015"/>
    </source>
</evidence>
<name>A0A183SSD3_SCHSO</name>
<dbReference type="GO" id="GO:0005634">
    <property type="term" value="C:nucleus"/>
    <property type="evidence" value="ECO:0007669"/>
    <property type="project" value="UniProtKB-SubCell"/>
</dbReference>
<reference evidence="15" key="1">
    <citation type="submission" date="2016-06" db="UniProtKB">
        <authorList>
            <consortium name="WormBaseParasite"/>
        </authorList>
    </citation>
    <scope>IDENTIFICATION</scope>
</reference>
<dbReference type="Gene3D" id="3.30.160.60">
    <property type="entry name" value="Classic Zinc Finger"/>
    <property type="match status" value="3"/>
</dbReference>
<keyword evidence="8" id="KW-0804">Transcription</keyword>
<dbReference type="EMBL" id="UYSU01034002">
    <property type="protein sequence ID" value="VDL93516.1"/>
    <property type="molecule type" value="Genomic_DNA"/>
</dbReference>
<keyword evidence="3" id="KW-0677">Repeat</keyword>
<dbReference type="SUPFAM" id="SSF57667">
    <property type="entry name" value="beta-beta-alpha zinc fingers"/>
    <property type="match status" value="2"/>
</dbReference>
<dbReference type="FunFam" id="3.30.160.60:FF:000110">
    <property type="entry name" value="Zinc finger protein-like"/>
    <property type="match status" value="1"/>
</dbReference>
<dbReference type="STRING" id="70667.A0A183SSD3"/>
<dbReference type="WBParaSite" id="SSLN_0000736601-mRNA-1">
    <property type="protein sequence ID" value="SSLN_0000736601-mRNA-1"/>
    <property type="gene ID" value="SSLN_0000736601"/>
</dbReference>
<evidence type="ECO:0000256" key="8">
    <source>
        <dbReference type="ARBA" id="ARBA00023163"/>
    </source>
</evidence>
<evidence type="ECO:0000256" key="1">
    <source>
        <dbReference type="ARBA" id="ARBA00004123"/>
    </source>
</evidence>
<dbReference type="OrthoDB" id="3437960at2759"/>
<keyword evidence="7" id="KW-0238">DNA-binding</keyword>
<evidence type="ECO:0000313" key="14">
    <source>
        <dbReference type="Proteomes" id="UP000275846"/>
    </source>
</evidence>
<dbReference type="FunFam" id="3.30.160.60:FF:001732">
    <property type="entry name" value="Zgc:162936"/>
    <property type="match status" value="1"/>
</dbReference>
<evidence type="ECO:0000313" key="15">
    <source>
        <dbReference type="WBParaSite" id="SSLN_0000736601-mRNA-1"/>
    </source>
</evidence>
<feature type="region of interest" description="Disordered" evidence="11">
    <location>
        <begin position="204"/>
        <end position="260"/>
    </location>
</feature>
<feature type="domain" description="C2H2-type" evidence="12">
    <location>
        <begin position="160"/>
        <end position="182"/>
    </location>
</feature>
<evidence type="ECO:0000256" key="11">
    <source>
        <dbReference type="SAM" id="MobiDB-lite"/>
    </source>
</evidence>
<proteinExistence type="predicted"/>
<dbReference type="PROSITE" id="PS50157">
    <property type="entry name" value="ZINC_FINGER_C2H2_2"/>
    <property type="match status" value="3"/>
</dbReference>
<evidence type="ECO:0000256" key="5">
    <source>
        <dbReference type="ARBA" id="ARBA00022833"/>
    </source>
</evidence>
<protein>
    <submittedName>
        <fullName evidence="15">Zinc finger protein</fullName>
    </submittedName>
</protein>
<evidence type="ECO:0000256" key="10">
    <source>
        <dbReference type="PROSITE-ProRule" id="PRU00042"/>
    </source>
</evidence>
<dbReference type="FunFam" id="3.30.160.60:FF:000027">
    <property type="entry name" value="zinc finger protein 3 homolog"/>
    <property type="match status" value="1"/>
</dbReference>
<evidence type="ECO:0000256" key="7">
    <source>
        <dbReference type="ARBA" id="ARBA00023125"/>
    </source>
</evidence>
<dbReference type="GO" id="GO:0008270">
    <property type="term" value="F:zinc ion binding"/>
    <property type="evidence" value="ECO:0007669"/>
    <property type="project" value="UniProtKB-KW"/>
</dbReference>
<dbReference type="PROSITE" id="PS00028">
    <property type="entry name" value="ZINC_FINGER_C2H2_1"/>
    <property type="match status" value="3"/>
</dbReference>
<feature type="compositionally biased region" description="Basic and acidic residues" evidence="11">
    <location>
        <begin position="71"/>
        <end position="89"/>
    </location>
</feature>
<keyword evidence="14" id="KW-1185">Reference proteome</keyword>
<gene>
    <name evidence="13" type="ORF">SSLN_LOCUS7131</name>
</gene>
<dbReference type="GO" id="GO:0045893">
    <property type="term" value="P:positive regulation of DNA-templated transcription"/>
    <property type="evidence" value="ECO:0007669"/>
    <property type="project" value="UniProtKB-ARBA"/>
</dbReference>
<dbReference type="AlphaFoldDB" id="A0A183SSD3"/>
<dbReference type="Pfam" id="PF00096">
    <property type="entry name" value="zf-C2H2"/>
    <property type="match status" value="3"/>
</dbReference>
<dbReference type="SMART" id="SM00355">
    <property type="entry name" value="ZnF_C2H2"/>
    <property type="match status" value="3"/>
</dbReference>
<reference evidence="13 14" key="2">
    <citation type="submission" date="2018-11" db="EMBL/GenBank/DDBJ databases">
        <authorList>
            <consortium name="Pathogen Informatics"/>
        </authorList>
    </citation>
    <scope>NUCLEOTIDE SEQUENCE [LARGE SCALE GENOMIC DNA]</scope>
    <source>
        <strain evidence="13 14">NST_G2</strain>
    </source>
</reference>
<keyword evidence="9" id="KW-0539">Nucleus</keyword>
<evidence type="ECO:0000256" key="4">
    <source>
        <dbReference type="ARBA" id="ARBA00022771"/>
    </source>
</evidence>
<organism evidence="15">
    <name type="scientific">Schistocephalus solidus</name>
    <name type="common">Tapeworm</name>
    <dbReference type="NCBI Taxonomy" id="70667"/>
    <lineage>
        <taxon>Eukaryota</taxon>
        <taxon>Metazoa</taxon>
        <taxon>Spiralia</taxon>
        <taxon>Lophotrochozoa</taxon>
        <taxon>Platyhelminthes</taxon>
        <taxon>Cestoda</taxon>
        <taxon>Eucestoda</taxon>
        <taxon>Diphyllobothriidea</taxon>
        <taxon>Diphyllobothriidae</taxon>
        <taxon>Schistocephalus</taxon>
    </lineage>
</organism>